<keyword evidence="2" id="KW-0732">Signal</keyword>
<proteinExistence type="predicted"/>
<evidence type="ECO:0000313" key="4">
    <source>
        <dbReference type="Proteomes" id="UP001566132"/>
    </source>
</evidence>
<feature type="chain" id="PRO_5044848743" evidence="2">
    <location>
        <begin position="19"/>
        <end position="348"/>
    </location>
</feature>
<evidence type="ECO:0000256" key="2">
    <source>
        <dbReference type="SAM" id="SignalP"/>
    </source>
</evidence>
<sequence>MWWKIGIFVLFTLSVVQGNLTKTDCMESGCLRCGPNGCEKCPKFIVHPSRKCVDICPFGYKQNWSTMVDFMGVVCTHNGNVMGLSSGTLTVLTGILSGIFLCIVLVLIAFIYVKHKRKREMINSDTSSDVDDTPERRDFVKQLETLRPYSQCYLDMLNDTRQQVRRLHRAGDNSAMAAYKPVIRDLAKILLILNKPIENIAIPDDWEHLFNWAEKALKRYKRMSDSSQPQVAQLIHFLQSPIIPSDNDEYSSVRNSTIMSTFKPDQPFGSSLSLQNVAIKNFSNNYEKCTNNLNPEWKFEYTLVGTSSEFDPIVWKNSKEFLNGSPLFLEDDYYQLGFRPQDEITTEL</sequence>
<feature type="transmembrane region" description="Helical" evidence="1">
    <location>
        <begin position="89"/>
        <end position="113"/>
    </location>
</feature>
<accession>A0ABD1EHN8</accession>
<keyword evidence="1" id="KW-1133">Transmembrane helix</keyword>
<dbReference type="Proteomes" id="UP001566132">
    <property type="component" value="Unassembled WGS sequence"/>
</dbReference>
<keyword evidence="1" id="KW-0472">Membrane</keyword>
<feature type="signal peptide" evidence="2">
    <location>
        <begin position="1"/>
        <end position="18"/>
    </location>
</feature>
<keyword evidence="1" id="KW-0812">Transmembrane</keyword>
<comment type="caution">
    <text evidence="3">The sequence shown here is derived from an EMBL/GenBank/DDBJ whole genome shotgun (WGS) entry which is preliminary data.</text>
</comment>
<dbReference type="SUPFAM" id="SSF57184">
    <property type="entry name" value="Growth factor receptor domain"/>
    <property type="match status" value="1"/>
</dbReference>
<organism evidence="3 4">
    <name type="scientific">Hypothenemus hampei</name>
    <name type="common">Coffee berry borer</name>
    <dbReference type="NCBI Taxonomy" id="57062"/>
    <lineage>
        <taxon>Eukaryota</taxon>
        <taxon>Metazoa</taxon>
        <taxon>Ecdysozoa</taxon>
        <taxon>Arthropoda</taxon>
        <taxon>Hexapoda</taxon>
        <taxon>Insecta</taxon>
        <taxon>Pterygota</taxon>
        <taxon>Neoptera</taxon>
        <taxon>Endopterygota</taxon>
        <taxon>Coleoptera</taxon>
        <taxon>Polyphaga</taxon>
        <taxon>Cucujiformia</taxon>
        <taxon>Curculionidae</taxon>
        <taxon>Scolytinae</taxon>
        <taxon>Hypothenemus</taxon>
    </lineage>
</organism>
<dbReference type="InterPro" id="IPR009030">
    <property type="entry name" value="Growth_fac_rcpt_cys_sf"/>
</dbReference>
<dbReference type="InterPro" id="IPR006212">
    <property type="entry name" value="Furin_repeat"/>
</dbReference>
<dbReference type="AlphaFoldDB" id="A0ABD1EHN8"/>
<name>A0ABD1EHN8_HYPHA</name>
<reference evidence="3 4" key="1">
    <citation type="submission" date="2024-05" db="EMBL/GenBank/DDBJ databases">
        <title>Genetic variation in Jamaican populations of the coffee berry borer (Hypothenemus hampei).</title>
        <authorList>
            <person name="Errbii M."/>
            <person name="Myrie A."/>
        </authorList>
    </citation>
    <scope>NUCLEOTIDE SEQUENCE [LARGE SCALE GENOMIC DNA]</scope>
    <source>
        <strain evidence="3">JA-Hopewell-2020-01-JO</strain>
        <tissue evidence="3">Whole body</tissue>
    </source>
</reference>
<dbReference type="EMBL" id="JBDJPC010000007">
    <property type="protein sequence ID" value="KAL1494211.1"/>
    <property type="molecule type" value="Genomic_DNA"/>
</dbReference>
<keyword evidence="4" id="KW-1185">Reference proteome</keyword>
<evidence type="ECO:0000313" key="3">
    <source>
        <dbReference type="EMBL" id="KAL1494211.1"/>
    </source>
</evidence>
<gene>
    <name evidence="3" type="ORF">ABEB36_009843</name>
</gene>
<dbReference type="CDD" id="cd00064">
    <property type="entry name" value="FU"/>
    <property type="match status" value="1"/>
</dbReference>
<evidence type="ECO:0000256" key="1">
    <source>
        <dbReference type="SAM" id="Phobius"/>
    </source>
</evidence>
<protein>
    <submittedName>
        <fullName evidence="3">Uncharacterized protein</fullName>
    </submittedName>
</protein>